<name>A0A565ARQ3_9BRAS</name>
<dbReference type="PANTHER" id="PTHR33116:SF66">
    <property type="entry name" value="REVERSE TRANSCRIPTASE ZINC-BINDING DOMAIN-CONTAINING PROTEIN"/>
    <property type="match status" value="1"/>
</dbReference>
<evidence type="ECO:0000259" key="2">
    <source>
        <dbReference type="Pfam" id="PF13966"/>
    </source>
</evidence>
<organism evidence="3 4">
    <name type="scientific">Arabis nemorensis</name>
    <dbReference type="NCBI Taxonomy" id="586526"/>
    <lineage>
        <taxon>Eukaryota</taxon>
        <taxon>Viridiplantae</taxon>
        <taxon>Streptophyta</taxon>
        <taxon>Embryophyta</taxon>
        <taxon>Tracheophyta</taxon>
        <taxon>Spermatophyta</taxon>
        <taxon>Magnoliopsida</taxon>
        <taxon>eudicotyledons</taxon>
        <taxon>Gunneridae</taxon>
        <taxon>Pentapetalae</taxon>
        <taxon>rosids</taxon>
        <taxon>malvids</taxon>
        <taxon>Brassicales</taxon>
        <taxon>Brassicaceae</taxon>
        <taxon>Arabideae</taxon>
        <taxon>Arabis</taxon>
    </lineage>
</organism>
<sequence length="443" mass="51289">MKGKIKKSFMFINCLLEFIKLCWPALNFSGTHMFCLSRKLKELKGIIRNFSKQNFSNLELRGPRRYDKAAKRPAIVQERQAHRKWMVLAEAEESFLRQRSRVKSYADGDANTAFFHLSIISRSARNHIHFLVNDYGNIIYQPVEIKRHIVGFYENLLGSHVSQSTARLSDLQRLVKFKCSETDCSASVTASDVRIALFSLPSNKTPAAASNSVGWLIRPARSPIAEDLQVYLTTSPLPADVAVTDHYSWHIVNRATSDFSTASTWEALRTHYPIQPWTKHIWFSGAVPKHAFTMWTATLDRLPTRSRMARWCSNNMSSCCLCNDAEETRDHLLLRCDTSRRIWNMAMRRLRTYNRRINTWSGLLSWLSESTNAQTSPQLLRRLVAQSIVYHIWQERNARLHSRISTPSDPIFKRIGCAIRHCILATRKQRQFVDLMHVWLFNS</sequence>
<feature type="domain" description="Reverse transcriptase zinc-binding" evidence="2">
    <location>
        <begin position="259"/>
        <end position="343"/>
    </location>
</feature>
<feature type="chain" id="PRO_5021808693" description="Reverse transcriptase zinc-binding domain-containing protein" evidence="1">
    <location>
        <begin position="25"/>
        <end position="443"/>
    </location>
</feature>
<feature type="signal peptide" evidence="1">
    <location>
        <begin position="1"/>
        <end position="24"/>
    </location>
</feature>
<dbReference type="InterPro" id="IPR026960">
    <property type="entry name" value="RVT-Znf"/>
</dbReference>
<keyword evidence="1" id="KW-0732">Signal</keyword>
<comment type="caution">
    <text evidence="3">The sequence shown here is derived from an EMBL/GenBank/DDBJ whole genome shotgun (WGS) entry which is preliminary data.</text>
</comment>
<accession>A0A565ARQ3</accession>
<dbReference type="Proteomes" id="UP000489600">
    <property type="component" value="Unassembled WGS sequence"/>
</dbReference>
<dbReference type="EMBL" id="CABITT030000001">
    <property type="protein sequence ID" value="VVA92076.1"/>
    <property type="molecule type" value="Genomic_DNA"/>
</dbReference>
<gene>
    <name evidence="3" type="ORF">ANE_LOCUS2521</name>
</gene>
<dbReference type="PANTHER" id="PTHR33116">
    <property type="entry name" value="REVERSE TRANSCRIPTASE ZINC-BINDING DOMAIN-CONTAINING PROTEIN-RELATED-RELATED"/>
    <property type="match status" value="1"/>
</dbReference>
<keyword evidence="4" id="KW-1185">Reference proteome</keyword>
<evidence type="ECO:0000256" key="1">
    <source>
        <dbReference type="SAM" id="SignalP"/>
    </source>
</evidence>
<dbReference type="Pfam" id="PF13966">
    <property type="entry name" value="zf-RVT"/>
    <property type="match status" value="1"/>
</dbReference>
<proteinExistence type="predicted"/>
<reference evidence="3" key="1">
    <citation type="submission" date="2019-07" db="EMBL/GenBank/DDBJ databases">
        <authorList>
            <person name="Dittberner H."/>
        </authorList>
    </citation>
    <scope>NUCLEOTIDE SEQUENCE [LARGE SCALE GENOMIC DNA]</scope>
</reference>
<evidence type="ECO:0000313" key="4">
    <source>
        <dbReference type="Proteomes" id="UP000489600"/>
    </source>
</evidence>
<dbReference type="AlphaFoldDB" id="A0A565ARQ3"/>
<dbReference type="OrthoDB" id="1096981at2759"/>
<protein>
    <recommendedName>
        <fullName evidence="2">Reverse transcriptase zinc-binding domain-containing protein</fullName>
    </recommendedName>
</protein>
<evidence type="ECO:0000313" key="3">
    <source>
        <dbReference type="EMBL" id="VVA92076.1"/>
    </source>
</evidence>